<evidence type="ECO:0000256" key="1">
    <source>
        <dbReference type="SAM" id="SignalP"/>
    </source>
</evidence>
<keyword evidence="1" id="KW-0732">Signal</keyword>
<evidence type="ECO:0000313" key="2">
    <source>
        <dbReference type="EMBL" id="MFL9844809.1"/>
    </source>
</evidence>
<accession>A0ABW8YWZ3</accession>
<comment type="caution">
    <text evidence="2">The sequence shown here is derived from an EMBL/GenBank/DDBJ whole genome shotgun (WGS) entry which is preliminary data.</text>
</comment>
<dbReference type="RefSeq" id="WP_408085064.1">
    <property type="nucleotide sequence ID" value="NZ_JBELPZ010000009.1"/>
</dbReference>
<protein>
    <recommendedName>
        <fullName evidence="4">Lipoprotein</fullName>
    </recommendedName>
</protein>
<reference evidence="2 3" key="1">
    <citation type="submission" date="2024-06" db="EMBL/GenBank/DDBJ databases">
        <authorList>
            <person name="Kaempfer P."/>
            <person name="Viver T."/>
        </authorList>
    </citation>
    <scope>NUCLEOTIDE SEQUENCE [LARGE SCALE GENOMIC DNA]</scope>
    <source>
        <strain evidence="2 3">ST-119</strain>
    </source>
</reference>
<name>A0ABW8YWZ3_9FLAO</name>
<sequence>MKKSMYKVYVLLAMAAVFTSCNTHEKPKAEAKAEAQVGKVYNPDVQGMDQETHANQFYVSRGSDKKAVTPQIATPAVDTVAQVKEANNQTVNK</sequence>
<organism evidence="2 3">
    <name type="scientific">Flavobacterium rhizosphaerae</name>
    <dbReference type="NCBI Taxonomy" id="3163298"/>
    <lineage>
        <taxon>Bacteria</taxon>
        <taxon>Pseudomonadati</taxon>
        <taxon>Bacteroidota</taxon>
        <taxon>Flavobacteriia</taxon>
        <taxon>Flavobacteriales</taxon>
        <taxon>Flavobacteriaceae</taxon>
        <taxon>Flavobacterium</taxon>
    </lineage>
</organism>
<feature type="chain" id="PRO_5046402729" description="Lipoprotein" evidence="1">
    <location>
        <begin position="26"/>
        <end position="93"/>
    </location>
</feature>
<gene>
    <name evidence="2" type="ORF">ABS766_10310</name>
</gene>
<evidence type="ECO:0008006" key="4">
    <source>
        <dbReference type="Google" id="ProtNLM"/>
    </source>
</evidence>
<dbReference type="EMBL" id="JBELPZ010000009">
    <property type="protein sequence ID" value="MFL9844809.1"/>
    <property type="molecule type" value="Genomic_DNA"/>
</dbReference>
<proteinExistence type="predicted"/>
<keyword evidence="3" id="KW-1185">Reference proteome</keyword>
<evidence type="ECO:0000313" key="3">
    <source>
        <dbReference type="Proteomes" id="UP001629156"/>
    </source>
</evidence>
<dbReference type="Proteomes" id="UP001629156">
    <property type="component" value="Unassembled WGS sequence"/>
</dbReference>
<dbReference type="PROSITE" id="PS51257">
    <property type="entry name" value="PROKAR_LIPOPROTEIN"/>
    <property type="match status" value="1"/>
</dbReference>
<feature type="signal peptide" evidence="1">
    <location>
        <begin position="1"/>
        <end position="25"/>
    </location>
</feature>